<dbReference type="AlphaFoldDB" id="A0A6A0ALC0"/>
<proteinExistence type="predicted"/>
<protein>
    <submittedName>
        <fullName evidence="1">Uncharacterized protein</fullName>
    </submittedName>
</protein>
<feature type="non-terminal residue" evidence="1">
    <location>
        <position position="1"/>
    </location>
</feature>
<dbReference type="Proteomes" id="UP000485058">
    <property type="component" value="Unassembled WGS sequence"/>
</dbReference>
<evidence type="ECO:0000313" key="2">
    <source>
        <dbReference type="Proteomes" id="UP000485058"/>
    </source>
</evidence>
<feature type="non-terminal residue" evidence="1">
    <location>
        <position position="68"/>
    </location>
</feature>
<reference evidence="1 2" key="1">
    <citation type="submission" date="2020-02" db="EMBL/GenBank/DDBJ databases">
        <title>Draft genome sequence of Haematococcus lacustris strain NIES-144.</title>
        <authorList>
            <person name="Morimoto D."/>
            <person name="Nakagawa S."/>
            <person name="Yoshida T."/>
            <person name="Sawayama S."/>
        </authorList>
    </citation>
    <scope>NUCLEOTIDE SEQUENCE [LARGE SCALE GENOMIC DNA]</scope>
    <source>
        <strain evidence="1 2">NIES-144</strain>
    </source>
</reference>
<sequence>FLSRFFRLAKSQLRSHARSQRSQPSIAATHYEQAMQAMQNCQGLMVLPFPFATTTSKSVVAHALTYSL</sequence>
<dbReference type="EMBL" id="BLLF01008480">
    <property type="protein sequence ID" value="GFH33398.1"/>
    <property type="molecule type" value="Genomic_DNA"/>
</dbReference>
<gene>
    <name evidence="1" type="ORF">HaLaN_32766</name>
</gene>
<keyword evidence="2" id="KW-1185">Reference proteome</keyword>
<organism evidence="1 2">
    <name type="scientific">Haematococcus lacustris</name>
    <name type="common">Green alga</name>
    <name type="synonym">Haematococcus pluvialis</name>
    <dbReference type="NCBI Taxonomy" id="44745"/>
    <lineage>
        <taxon>Eukaryota</taxon>
        <taxon>Viridiplantae</taxon>
        <taxon>Chlorophyta</taxon>
        <taxon>core chlorophytes</taxon>
        <taxon>Chlorophyceae</taxon>
        <taxon>CS clade</taxon>
        <taxon>Chlamydomonadales</taxon>
        <taxon>Haematococcaceae</taxon>
        <taxon>Haematococcus</taxon>
    </lineage>
</organism>
<evidence type="ECO:0000313" key="1">
    <source>
        <dbReference type="EMBL" id="GFH33398.1"/>
    </source>
</evidence>
<name>A0A6A0ALC0_HAELA</name>
<accession>A0A6A0ALC0</accession>
<comment type="caution">
    <text evidence="1">The sequence shown here is derived from an EMBL/GenBank/DDBJ whole genome shotgun (WGS) entry which is preliminary data.</text>
</comment>